<feature type="compositionally biased region" description="Polar residues" evidence="1">
    <location>
        <begin position="178"/>
        <end position="234"/>
    </location>
</feature>
<keyword evidence="4" id="KW-1185">Reference proteome</keyword>
<accession>A0ABR3G2G7</accession>
<dbReference type="EMBL" id="JBAHYK010000002">
    <property type="protein sequence ID" value="KAL0581894.1"/>
    <property type="molecule type" value="Genomic_DNA"/>
</dbReference>
<feature type="region of interest" description="Disordered" evidence="1">
    <location>
        <begin position="163"/>
        <end position="279"/>
    </location>
</feature>
<proteinExistence type="predicted"/>
<dbReference type="Proteomes" id="UP001465976">
    <property type="component" value="Unassembled WGS sequence"/>
</dbReference>
<comment type="caution">
    <text evidence="3">The sequence shown here is derived from an EMBL/GenBank/DDBJ whole genome shotgun (WGS) entry which is preliminary data.</text>
</comment>
<evidence type="ECO:0000259" key="2">
    <source>
        <dbReference type="Pfam" id="PF20149"/>
    </source>
</evidence>
<sequence>MALDFTAQEPETPLGRGNRQRRVTPAMAEWQARLTEIRNRRTTNSSTGNRGTVGALRSGGMQEGLSVPAPSTPAQQGVVVPPGLLEYLSSPENMQEFARLVLSKNQGSPAGPSLDNTETLAASEFLDSAERLELELDPQANDPAMGAANGNEVDDELNLDELLPDFPDISSRPVTLPVRTTSTTAITQTPGRSTNGLAEPLSSKQLPRSTMMGTPSPPLSQSSGRFNQQRTVPSQDGLAADTEKENVVPNDASGAGRKRSADEISDGDENGKGKASRSIAQLSPNRRIIVNESYTWFRKAILQFDCFPSSDSMEMMRSNAWFGAMFHLQNKTGNDFGIAAPNDTELDLIQQRLSQLRGTIKTAARDCVVVRTVEEIHAGLGFSYGGFYFTKPVLPTNRQPTPVELEQYQKTINDNTALYNTLRKDYAFLYQNPFQIATKGTLFRNYTMFTVINKVFFDDGKRSEGLRGGFFEEEAIPLPAIALVAAAYECALDEWKTGVFVSLNFTATAYEAVYRGHLKTLQDWTVYSQNQSKACLKMQKDLYEGGRTYAGVLNAPDGDGDLYQQAPSLSTAAFAADE</sequence>
<dbReference type="Pfam" id="PF20149">
    <property type="entry name" value="DUF6532"/>
    <property type="match status" value="1"/>
</dbReference>
<name>A0ABR3G2G7_9AGAR</name>
<feature type="domain" description="DUF6532" evidence="2">
    <location>
        <begin position="405"/>
        <end position="524"/>
    </location>
</feature>
<gene>
    <name evidence="3" type="ORF">V5O48_000123</name>
</gene>
<protein>
    <recommendedName>
        <fullName evidence="2">DUF6532 domain-containing protein</fullName>
    </recommendedName>
</protein>
<evidence type="ECO:0000313" key="4">
    <source>
        <dbReference type="Proteomes" id="UP001465976"/>
    </source>
</evidence>
<feature type="region of interest" description="Disordered" evidence="1">
    <location>
        <begin position="1"/>
        <end position="25"/>
    </location>
</feature>
<feature type="region of interest" description="Disordered" evidence="1">
    <location>
        <begin position="36"/>
        <end position="55"/>
    </location>
</feature>
<dbReference type="InterPro" id="IPR045341">
    <property type="entry name" value="DUF6532"/>
</dbReference>
<evidence type="ECO:0000313" key="3">
    <source>
        <dbReference type="EMBL" id="KAL0581894.1"/>
    </source>
</evidence>
<reference evidence="3 4" key="1">
    <citation type="submission" date="2024-02" db="EMBL/GenBank/DDBJ databases">
        <title>A draft genome for the cacao thread blight pathogen Marasmius crinis-equi.</title>
        <authorList>
            <person name="Cohen S.P."/>
            <person name="Baruah I.K."/>
            <person name="Amoako-Attah I."/>
            <person name="Bukari Y."/>
            <person name="Meinhardt L.W."/>
            <person name="Bailey B.A."/>
        </authorList>
    </citation>
    <scope>NUCLEOTIDE SEQUENCE [LARGE SCALE GENOMIC DNA]</scope>
    <source>
        <strain evidence="3 4">GH-76</strain>
    </source>
</reference>
<evidence type="ECO:0000256" key="1">
    <source>
        <dbReference type="SAM" id="MobiDB-lite"/>
    </source>
</evidence>
<organism evidence="3 4">
    <name type="scientific">Marasmius crinis-equi</name>
    <dbReference type="NCBI Taxonomy" id="585013"/>
    <lineage>
        <taxon>Eukaryota</taxon>
        <taxon>Fungi</taxon>
        <taxon>Dikarya</taxon>
        <taxon>Basidiomycota</taxon>
        <taxon>Agaricomycotina</taxon>
        <taxon>Agaricomycetes</taxon>
        <taxon>Agaricomycetidae</taxon>
        <taxon>Agaricales</taxon>
        <taxon>Marasmiineae</taxon>
        <taxon>Marasmiaceae</taxon>
        <taxon>Marasmius</taxon>
    </lineage>
</organism>